<proteinExistence type="predicted"/>
<evidence type="ECO:0000313" key="3">
    <source>
        <dbReference type="Proteomes" id="UP001597199"/>
    </source>
</evidence>
<dbReference type="RefSeq" id="WP_204117925.1">
    <property type="nucleotide sequence ID" value="NZ_BOLV01000001.1"/>
</dbReference>
<protein>
    <submittedName>
        <fullName evidence="2">Vitamin B12 independent methionine synthase</fullName>
    </submittedName>
</protein>
<dbReference type="InterPro" id="IPR002629">
    <property type="entry name" value="Met_Synth_C/arc"/>
</dbReference>
<dbReference type="SUPFAM" id="SSF51726">
    <property type="entry name" value="UROD/MetE-like"/>
    <property type="match status" value="1"/>
</dbReference>
<sequence>MTAQTDTIPFTADLVGSLLRPQTLKDAQAALAAGDITAAEALAVQHQEIKRIVDQQVALGFKAVTDGEFSRQYWHLDFLWGLNGVDEIQHATYEHNFKGDINAAANVTLTGKISYNPDHPFFAAFSYLQSIVPAGVLAKQTIPSPALLFRDHRSDHWAKYYATIADYEAAVVAAYVATIQHFYDLGCRYLQIDDTNWAFLIQNLRENEHDEAAKQPYVELAERAHRVLAAILPQLPKDLTVTSHICRGNFQSTYLFAGGYQYVADYIKDLPYAGLFLEYDNDRAGDFTPLAKLWNHDEHKRIVLGLVTSKFAELEDPAAIKARIQAATAFVPLDHLALSTQCGFASTAEGNKVTEAQQWAKLKLVQEIAAEVWAK</sequence>
<dbReference type="NCBIfam" id="NF005085">
    <property type="entry name" value="PRK06520.1"/>
    <property type="match status" value="1"/>
</dbReference>
<dbReference type="Pfam" id="PF01717">
    <property type="entry name" value="Meth_synt_2"/>
    <property type="match status" value="1"/>
</dbReference>
<dbReference type="InterPro" id="IPR038071">
    <property type="entry name" value="UROD/MetE-like_sf"/>
</dbReference>
<dbReference type="Gene3D" id="3.20.20.210">
    <property type="match status" value="1"/>
</dbReference>
<accession>A0ABW4BCG3</accession>
<gene>
    <name evidence="2" type="ORF">ACFQ41_02665</name>
</gene>
<dbReference type="Proteomes" id="UP001597199">
    <property type="component" value="Unassembled WGS sequence"/>
</dbReference>
<organism evidence="2 3">
    <name type="scientific">Lacticaseibacillus suilingensis</name>
    <dbReference type="NCBI Taxonomy" id="2799577"/>
    <lineage>
        <taxon>Bacteria</taxon>
        <taxon>Bacillati</taxon>
        <taxon>Bacillota</taxon>
        <taxon>Bacilli</taxon>
        <taxon>Lactobacillales</taxon>
        <taxon>Lactobacillaceae</taxon>
        <taxon>Lacticaseibacillus</taxon>
    </lineage>
</organism>
<dbReference type="EMBL" id="JBHTOA010000016">
    <property type="protein sequence ID" value="MFD1398207.1"/>
    <property type="molecule type" value="Genomic_DNA"/>
</dbReference>
<feature type="domain" description="Cobalamin-independent methionine synthase MetE C-terminal/archaeal" evidence="1">
    <location>
        <begin position="15"/>
        <end position="348"/>
    </location>
</feature>
<name>A0ABW4BCG3_9LACO</name>
<keyword evidence="3" id="KW-1185">Reference proteome</keyword>
<dbReference type="NCBIfam" id="NF004875">
    <property type="entry name" value="PRK06233.1"/>
    <property type="match status" value="1"/>
</dbReference>
<dbReference type="PANTHER" id="PTHR43844">
    <property type="entry name" value="METHIONINE SYNTHASE"/>
    <property type="match status" value="1"/>
</dbReference>
<evidence type="ECO:0000313" key="2">
    <source>
        <dbReference type="EMBL" id="MFD1398207.1"/>
    </source>
</evidence>
<dbReference type="PANTHER" id="PTHR43844:SF1">
    <property type="entry name" value="METHIONINE SYNTHASE"/>
    <property type="match status" value="1"/>
</dbReference>
<dbReference type="CDD" id="cd03311">
    <property type="entry name" value="CIMS_C_terminal_like"/>
    <property type="match status" value="1"/>
</dbReference>
<comment type="caution">
    <text evidence="2">The sequence shown here is derived from an EMBL/GenBank/DDBJ whole genome shotgun (WGS) entry which is preliminary data.</text>
</comment>
<reference evidence="3" key="1">
    <citation type="journal article" date="2019" name="Int. J. Syst. Evol. Microbiol.">
        <title>The Global Catalogue of Microorganisms (GCM) 10K type strain sequencing project: providing services to taxonomists for standard genome sequencing and annotation.</title>
        <authorList>
            <consortium name="The Broad Institute Genomics Platform"/>
            <consortium name="The Broad Institute Genome Sequencing Center for Infectious Disease"/>
            <person name="Wu L."/>
            <person name="Ma J."/>
        </authorList>
    </citation>
    <scope>NUCLEOTIDE SEQUENCE [LARGE SCALE GENOMIC DNA]</scope>
    <source>
        <strain evidence="3">CCM 9110</strain>
    </source>
</reference>
<evidence type="ECO:0000259" key="1">
    <source>
        <dbReference type="Pfam" id="PF01717"/>
    </source>
</evidence>